<dbReference type="PRINTS" id="PR00038">
    <property type="entry name" value="HTHLUXR"/>
</dbReference>
<keyword evidence="2" id="KW-0238">DNA-binding</keyword>
<dbReference type="SMART" id="SM00421">
    <property type="entry name" value="HTH_LUXR"/>
    <property type="match status" value="1"/>
</dbReference>
<dbReference type="InterPro" id="IPR039420">
    <property type="entry name" value="WalR-like"/>
</dbReference>
<dbReference type="Pfam" id="PF00196">
    <property type="entry name" value="GerE"/>
    <property type="match status" value="1"/>
</dbReference>
<comment type="caution">
    <text evidence="6">The sequence shown here is derived from an EMBL/GenBank/DDBJ whole genome shotgun (WGS) entry which is preliminary data.</text>
</comment>
<dbReference type="CDD" id="cd06170">
    <property type="entry name" value="LuxR_C_like"/>
    <property type="match status" value="1"/>
</dbReference>
<evidence type="ECO:0000259" key="4">
    <source>
        <dbReference type="PROSITE" id="PS50043"/>
    </source>
</evidence>
<dbReference type="SMART" id="SM00448">
    <property type="entry name" value="REC"/>
    <property type="match status" value="1"/>
</dbReference>
<keyword evidence="1 3" id="KW-0597">Phosphoprotein</keyword>
<dbReference type="GO" id="GO:0006355">
    <property type="term" value="P:regulation of DNA-templated transcription"/>
    <property type="evidence" value="ECO:0007669"/>
    <property type="project" value="InterPro"/>
</dbReference>
<dbReference type="Proteomes" id="UP000052982">
    <property type="component" value="Unassembled WGS sequence"/>
</dbReference>
<dbReference type="InterPro" id="IPR058245">
    <property type="entry name" value="NreC/VraR/RcsB-like_REC"/>
</dbReference>
<accession>A0A101T3F2</accession>
<dbReference type="OrthoDB" id="9808843at2"/>
<dbReference type="CDD" id="cd17535">
    <property type="entry name" value="REC_NarL-like"/>
    <property type="match status" value="1"/>
</dbReference>
<dbReference type="Gene3D" id="3.40.50.2300">
    <property type="match status" value="1"/>
</dbReference>
<evidence type="ECO:0000256" key="3">
    <source>
        <dbReference type="PROSITE-ProRule" id="PRU00169"/>
    </source>
</evidence>
<feature type="modified residue" description="4-aspartylphosphate" evidence="3">
    <location>
        <position position="54"/>
    </location>
</feature>
<dbReference type="InterPro" id="IPR011006">
    <property type="entry name" value="CheY-like_superfamily"/>
</dbReference>
<evidence type="ECO:0000256" key="2">
    <source>
        <dbReference type="ARBA" id="ARBA00023125"/>
    </source>
</evidence>
<dbReference type="AlphaFoldDB" id="A0A101T3F2"/>
<protein>
    <submittedName>
        <fullName evidence="6">Two-component system response regulator</fullName>
    </submittedName>
</protein>
<dbReference type="SUPFAM" id="SSF52172">
    <property type="entry name" value="CheY-like"/>
    <property type="match status" value="1"/>
</dbReference>
<reference evidence="6 7" key="1">
    <citation type="submission" date="2015-10" db="EMBL/GenBank/DDBJ databases">
        <title>Draft genome sequence of Streptomyces griseoruber DSM 40281, type strain for the species Streptomyces griseoruber.</title>
        <authorList>
            <person name="Ruckert C."/>
            <person name="Winkler A."/>
            <person name="Kalinowski J."/>
            <person name="Kampfer P."/>
            <person name="Glaeser S."/>
        </authorList>
    </citation>
    <scope>NUCLEOTIDE SEQUENCE [LARGE SCALE GENOMIC DNA]</scope>
    <source>
        <strain evidence="6 7">DSM 40281</strain>
    </source>
</reference>
<dbReference type="InterPro" id="IPR016032">
    <property type="entry name" value="Sig_transdc_resp-reg_C-effctor"/>
</dbReference>
<dbReference type="GO" id="GO:0000160">
    <property type="term" value="P:phosphorelay signal transduction system"/>
    <property type="evidence" value="ECO:0007669"/>
    <property type="project" value="InterPro"/>
</dbReference>
<evidence type="ECO:0000313" key="7">
    <source>
        <dbReference type="Proteomes" id="UP000052982"/>
    </source>
</evidence>
<dbReference type="InterPro" id="IPR000792">
    <property type="entry name" value="Tscrpt_reg_LuxR_C"/>
</dbReference>
<feature type="domain" description="HTH luxR-type" evidence="4">
    <location>
        <begin position="134"/>
        <end position="199"/>
    </location>
</feature>
<dbReference type="EMBL" id="LMWW01000015">
    <property type="protein sequence ID" value="KUN85032.1"/>
    <property type="molecule type" value="Genomic_DNA"/>
</dbReference>
<dbReference type="GO" id="GO:0003677">
    <property type="term" value="F:DNA binding"/>
    <property type="evidence" value="ECO:0007669"/>
    <property type="project" value="UniProtKB-KW"/>
</dbReference>
<gene>
    <name evidence="6" type="ORF">AQJ64_12420</name>
</gene>
<dbReference type="PANTHER" id="PTHR43214:SF42">
    <property type="entry name" value="TRANSCRIPTIONAL REGULATORY PROTEIN DESR"/>
    <property type="match status" value="1"/>
</dbReference>
<dbReference type="InterPro" id="IPR001789">
    <property type="entry name" value="Sig_transdc_resp-reg_receiver"/>
</dbReference>
<dbReference type="PROSITE" id="PS00622">
    <property type="entry name" value="HTH_LUXR_1"/>
    <property type="match status" value="1"/>
</dbReference>
<dbReference type="STRING" id="1943.AQJ64_12420"/>
<evidence type="ECO:0000313" key="6">
    <source>
        <dbReference type="EMBL" id="KUN85032.1"/>
    </source>
</evidence>
<organism evidence="6 7">
    <name type="scientific">Streptomyces griseoruber</name>
    <dbReference type="NCBI Taxonomy" id="1943"/>
    <lineage>
        <taxon>Bacteria</taxon>
        <taxon>Bacillati</taxon>
        <taxon>Actinomycetota</taxon>
        <taxon>Actinomycetes</taxon>
        <taxon>Kitasatosporales</taxon>
        <taxon>Streptomycetaceae</taxon>
        <taxon>Streptomyces</taxon>
    </lineage>
</organism>
<proteinExistence type="predicted"/>
<dbReference type="SUPFAM" id="SSF46894">
    <property type="entry name" value="C-terminal effector domain of the bipartite response regulators"/>
    <property type="match status" value="1"/>
</dbReference>
<evidence type="ECO:0000259" key="5">
    <source>
        <dbReference type="PROSITE" id="PS50110"/>
    </source>
</evidence>
<dbReference type="PROSITE" id="PS50043">
    <property type="entry name" value="HTH_LUXR_2"/>
    <property type="match status" value="1"/>
</dbReference>
<dbReference type="Pfam" id="PF00072">
    <property type="entry name" value="Response_reg"/>
    <property type="match status" value="1"/>
</dbReference>
<sequence length="201" mass="21192">MLKILIAEDMVMLRRALAELLSLESDFDVVAEVDRGDEIVPKARALRPDVAVLDIGLPGMDGITAAAALCTAVPDCRILMLTGLGNPSTLRRALASRATGFLCKDANPAQLVGAIRAVAAGKRVVDPQLAVAALEEVTQPLAPRELEVLRLAAAGEGTEAIAGRLFLSTGTVRNYLSSAVVKLGARNRMDAVRIAREGGWI</sequence>
<evidence type="ECO:0000256" key="1">
    <source>
        <dbReference type="ARBA" id="ARBA00022553"/>
    </source>
</evidence>
<dbReference type="RefSeq" id="WP_055634418.1">
    <property type="nucleotide sequence ID" value="NZ_JBIRRP010000003.1"/>
</dbReference>
<dbReference type="PROSITE" id="PS50110">
    <property type="entry name" value="RESPONSE_REGULATORY"/>
    <property type="match status" value="1"/>
</dbReference>
<name>A0A101T3F2_9ACTN</name>
<keyword evidence="7" id="KW-1185">Reference proteome</keyword>
<dbReference type="PANTHER" id="PTHR43214">
    <property type="entry name" value="TWO-COMPONENT RESPONSE REGULATOR"/>
    <property type="match status" value="1"/>
</dbReference>
<feature type="domain" description="Response regulatory" evidence="5">
    <location>
        <begin position="3"/>
        <end position="119"/>
    </location>
</feature>